<reference evidence="9" key="1">
    <citation type="submission" date="2013-04" db="EMBL/GenBank/DDBJ databases">
        <title>The genome sequencing project of 58 acetic acid bacteria.</title>
        <authorList>
            <person name="Okamoto-Kainuma A."/>
            <person name="Ishikawa M."/>
            <person name="Umino S."/>
            <person name="Koizumi Y."/>
            <person name="Shiwa Y."/>
            <person name="Yoshikawa H."/>
            <person name="Matsutani M."/>
            <person name="Matsushita K."/>
        </authorList>
    </citation>
    <scope>NUCLEOTIDE SEQUENCE</scope>
    <source>
        <strain evidence="9">NRIC 0535</strain>
    </source>
</reference>
<dbReference type="Proteomes" id="UP001062776">
    <property type="component" value="Unassembled WGS sequence"/>
</dbReference>
<dbReference type="Gene3D" id="1.10.1370.20">
    <property type="entry name" value="Oligoendopeptidase f, C-terminal domain"/>
    <property type="match status" value="1"/>
</dbReference>
<keyword evidence="4 6" id="KW-0862">Zinc</keyword>
<dbReference type="InterPro" id="IPR013647">
    <property type="entry name" value="OligopepF_N_dom"/>
</dbReference>
<gene>
    <name evidence="9" type="ORF">AA0535_2636</name>
</gene>
<name>A0ABQ0Q5S3_9PROT</name>
<keyword evidence="2 6" id="KW-0479">Metal-binding</keyword>
<evidence type="ECO:0000256" key="3">
    <source>
        <dbReference type="ARBA" id="ARBA00022801"/>
    </source>
</evidence>
<comment type="similarity">
    <text evidence="6">Belongs to the peptidase M3 family.</text>
</comment>
<dbReference type="InterPro" id="IPR045090">
    <property type="entry name" value="Pept_M3A_M3B"/>
</dbReference>
<evidence type="ECO:0000256" key="2">
    <source>
        <dbReference type="ARBA" id="ARBA00022723"/>
    </source>
</evidence>
<evidence type="ECO:0000256" key="1">
    <source>
        <dbReference type="ARBA" id="ARBA00022670"/>
    </source>
</evidence>
<proteinExistence type="inferred from homology"/>
<dbReference type="InterPro" id="IPR011977">
    <property type="entry name" value="Pept_M3B_clade3"/>
</dbReference>
<evidence type="ECO:0000256" key="4">
    <source>
        <dbReference type="ARBA" id="ARBA00022833"/>
    </source>
</evidence>
<protein>
    <submittedName>
        <fullName evidence="9">Oligoendopeptidase F</fullName>
    </submittedName>
</protein>
<dbReference type="Pfam" id="PF01432">
    <property type="entry name" value="Peptidase_M3"/>
    <property type="match status" value="1"/>
</dbReference>
<dbReference type="PANTHER" id="PTHR11804">
    <property type="entry name" value="PROTEASE M3 THIMET OLIGOPEPTIDASE-RELATED"/>
    <property type="match status" value="1"/>
</dbReference>
<evidence type="ECO:0000256" key="6">
    <source>
        <dbReference type="RuleBase" id="RU003435"/>
    </source>
</evidence>
<dbReference type="SUPFAM" id="SSF55486">
    <property type="entry name" value="Metalloproteases ('zincins'), catalytic domain"/>
    <property type="match status" value="1"/>
</dbReference>
<evidence type="ECO:0000313" key="9">
    <source>
        <dbReference type="EMBL" id="GBQ92729.1"/>
    </source>
</evidence>
<keyword evidence="5 6" id="KW-0482">Metalloprotease</keyword>
<dbReference type="EMBL" id="BAPV01000060">
    <property type="protein sequence ID" value="GBQ92729.1"/>
    <property type="molecule type" value="Genomic_DNA"/>
</dbReference>
<feature type="domain" description="Peptidase M3A/M3B catalytic" evidence="7">
    <location>
        <begin position="198"/>
        <end position="582"/>
    </location>
</feature>
<accession>A0ABQ0Q5S3</accession>
<dbReference type="PANTHER" id="PTHR11804:SF5">
    <property type="entry name" value="OLIGOENDOPEPTIDASE F"/>
    <property type="match status" value="1"/>
</dbReference>
<dbReference type="InterPro" id="IPR042088">
    <property type="entry name" value="OligoPept_F_C"/>
</dbReference>
<dbReference type="RefSeq" id="WP_264817127.1">
    <property type="nucleotide sequence ID" value="NZ_BAPV01000060.1"/>
</dbReference>
<dbReference type="CDD" id="cd09610">
    <property type="entry name" value="M3B_PepF"/>
    <property type="match status" value="1"/>
</dbReference>
<dbReference type="Pfam" id="PF08439">
    <property type="entry name" value="Peptidase_M3_N"/>
    <property type="match status" value="1"/>
</dbReference>
<dbReference type="InterPro" id="IPR001567">
    <property type="entry name" value="Pept_M3A_M3B_dom"/>
</dbReference>
<dbReference type="Gene3D" id="1.20.140.70">
    <property type="entry name" value="Oligopeptidase f, N-terminal domain"/>
    <property type="match status" value="1"/>
</dbReference>
<dbReference type="NCBIfam" id="TIGR02290">
    <property type="entry name" value="M3_fam_3"/>
    <property type="match status" value="1"/>
</dbReference>
<organism evidence="9 10">
    <name type="scientific">Asaia krungthepensis NRIC 0535</name>
    <dbReference type="NCBI Taxonomy" id="1307925"/>
    <lineage>
        <taxon>Bacteria</taxon>
        <taxon>Pseudomonadati</taxon>
        <taxon>Pseudomonadota</taxon>
        <taxon>Alphaproteobacteria</taxon>
        <taxon>Acetobacterales</taxon>
        <taxon>Acetobacteraceae</taxon>
        <taxon>Asaia</taxon>
    </lineage>
</organism>
<evidence type="ECO:0000259" key="7">
    <source>
        <dbReference type="Pfam" id="PF01432"/>
    </source>
</evidence>
<comment type="cofactor">
    <cofactor evidence="6">
        <name>Zn(2+)</name>
        <dbReference type="ChEBI" id="CHEBI:29105"/>
    </cofactor>
    <text evidence="6">Binds 1 zinc ion.</text>
</comment>
<evidence type="ECO:0000313" key="10">
    <source>
        <dbReference type="Proteomes" id="UP001062776"/>
    </source>
</evidence>
<keyword evidence="3 6" id="KW-0378">Hydrolase</keyword>
<keyword evidence="1 6" id="KW-0645">Protease</keyword>
<comment type="caution">
    <text evidence="9">The sequence shown here is derived from an EMBL/GenBank/DDBJ whole genome shotgun (WGS) entry which is preliminary data.</text>
</comment>
<evidence type="ECO:0000259" key="8">
    <source>
        <dbReference type="Pfam" id="PF08439"/>
    </source>
</evidence>
<keyword evidence="10" id="KW-1185">Reference proteome</keyword>
<feature type="domain" description="Oligopeptidase F N-terminal" evidence="8">
    <location>
        <begin position="114"/>
        <end position="181"/>
    </location>
</feature>
<evidence type="ECO:0000256" key="5">
    <source>
        <dbReference type="ARBA" id="ARBA00023049"/>
    </source>
</evidence>
<sequence length="603" mass="67537">MAQADSASLPRWDLSDLYAGLSDPAIARDLASCEAEARDFAERWKNHLDQAGASKLAAAIVDYERIDQRMGRLGAFAQLSFAAHTSDPETGRFSQGMTERLTAISSHLLFFTLELNRLDEAHLAALLEQPDLARWAPFLRDLRVWRPYQLSDAVEQVLVEKSVTGRASWNRLFDETMASLTVTLEGEERPLGDALNQMSSPDREKRRIAAAEVSNVLGANQRLLVLITNTLAKDKAIEDGLRGFPRPTSSRNRANMVEDEVVEALVSAVDADYARLAHRYYSLKAGWLGLEKLQHWDRNAPLPGDEDRLIPWDEAKTIVRDAYERFDPRLGELVGQFMENAWIDVPPVPGKSSGAFAHPVTPDTHPYVLLNYHGRTRDVMTLAHELGHGAHQLLAAKQGYLLSSTPLTLAETASVFGEMLTFQALLDAETDPKRRQRMLAGKVEDMLNTVVRQIAFYQFEVRVHDERKQGELSPERLGEIWREVQTRSLGPAFEFTPDYDSYWSYVPHFVHSPFYVYAYAFGDCLVNALYGVYQGTTEGQGGTGAFQDRYVAMLEAGGTKRHAELLAPFGLDATDPGFWRKGLDVISGFIDELEAQEKQDESA</sequence>